<dbReference type="AlphaFoldDB" id="A0A9W9SN97"/>
<keyword evidence="4" id="KW-0503">Monooxygenase</keyword>
<dbReference type="InterPro" id="IPR036188">
    <property type="entry name" value="FAD/NAD-bd_sf"/>
</dbReference>
<feature type="domain" description="FAD-binding" evidence="5">
    <location>
        <begin position="5"/>
        <end position="326"/>
    </location>
</feature>
<dbReference type="OrthoDB" id="655030at2759"/>
<evidence type="ECO:0000259" key="5">
    <source>
        <dbReference type="Pfam" id="PF01494"/>
    </source>
</evidence>
<evidence type="ECO:0000256" key="3">
    <source>
        <dbReference type="ARBA" id="ARBA00023002"/>
    </source>
</evidence>
<keyword evidence="2" id="KW-0274">FAD</keyword>
<dbReference type="PANTHER" id="PTHR46972:SF1">
    <property type="entry name" value="FAD DEPENDENT OXIDOREDUCTASE DOMAIN-CONTAINING PROTEIN"/>
    <property type="match status" value="1"/>
</dbReference>
<protein>
    <recommendedName>
        <fullName evidence="5">FAD-binding domain-containing protein</fullName>
    </recommendedName>
</protein>
<proteinExistence type="predicted"/>
<dbReference type="InterPro" id="IPR002938">
    <property type="entry name" value="FAD-bd"/>
</dbReference>
<keyword evidence="7" id="KW-1185">Reference proteome</keyword>
<dbReference type="PANTHER" id="PTHR46972">
    <property type="entry name" value="MONOOXYGENASE ASQM-RELATED"/>
    <property type="match status" value="1"/>
</dbReference>
<dbReference type="SUPFAM" id="SSF51905">
    <property type="entry name" value="FAD/NAD(P)-binding domain"/>
    <property type="match status" value="1"/>
</dbReference>
<accession>A0A9W9SN97</accession>
<name>A0A9W9SN97_9EURO</name>
<evidence type="ECO:0000256" key="4">
    <source>
        <dbReference type="ARBA" id="ARBA00023033"/>
    </source>
</evidence>
<evidence type="ECO:0000256" key="1">
    <source>
        <dbReference type="ARBA" id="ARBA00022630"/>
    </source>
</evidence>
<comment type="caution">
    <text evidence="6">The sequence shown here is derived from an EMBL/GenBank/DDBJ whole genome shotgun (WGS) entry which is preliminary data.</text>
</comment>
<evidence type="ECO:0000256" key="2">
    <source>
        <dbReference type="ARBA" id="ARBA00022827"/>
    </source>
</evidence>
<dbReference type="GeneID" id="81434955"/>
<dbReference type="EMBL" id="JAPZBS010000002">
    <property type="protein sequence ID" value="KAJ5380419.1"/>
    <property type="molecule type" value="Genomic_DNA"/>
</dbReference>
<keyword evidence="1" id="KW-0285">Flavoprotein</keyword>
<dbReference type="Gene3D" id="3.50.50.60">
    <property type="entry name" value="FAD/NAD(P)-binding domain"/>
    <property type="match status" value="1"/>
</dbReference>
<dbReference type="RefSeq" id="XP_056557990.1">
    <property type="nucleotide sequence ID" value="XM_056695778.1"/>
</dbReference>
<keyword evidence="3" id="KW-0560">Oxidoreductase</keyword>
<sequence>MSPIRVAIVGAGPVGLTLARLLLNKPNIDFVVFESEKSRDARGQGGCLDLHPTTGLAALKEADLYDEFLERARFDGEALIICDKNFTKFVELSGSDERSSHGRPEIDRVSLREMLLNSVPPHKIRWGCHLRTIDEDHNLIFDHGTETGFDLIVGAEGAWSKTRKLVSDQTPNYSGISGTIFEIPNAKETAPECYNLTNRGSLFSYTGGRAIMSQYQGDGSLKLAVYATRPENWSENASFDIHDIEATKQAILDECHDWAPELLQYVRYGQNVEFRPLYMLPIGWSWENRPGVTLIGDAAHVMTPFAGQGVNLGMQDALMLSRAIVKGANSKSPKDTLPAEIKLFEKDLFVRAKETGTFTNDMMTMLFFSSSLRSVIEKVVLRKLTFYDKTILQRAKYPLMTALIYGYYSLFKLWH</sequence>
<dbReference type="Proteomes" id="UP001147782">
    <property type="component" value="Unassembled WGS sequence"/>
</dbReference>
<dbReference type="GO" id="GO:0004497">
    <property type="term" value="F:monooxygenase activity"/>
    <property type="evidence" value="ECO:0007669"/>
    <property type="project" value="UniProtKB-KW"/>
</dbReference>
<evidence type="ECO:0000313" key="7">
    <source>
        <dbReference type="Proteomes" id="UP001147782"/>
    </source>
</evidence>
<dbReference type="Pfam" id="PF01494">
    <property type="entry name" value="FAD_binding_3"/>
    <property type="match status" value="1"/>
</dbReference>
<organism evidence="6 7">
    <name type="scientific">Penicillium cataractarum</name>
    <dbReference type="NCBI Taxonomy" id="2100454"/>
    <lineage>
        <taxon>Eukaryota</taxon>
        <taxon>Fungi</taxon>
        <taxon>Dikarya</taxon>
        <taxon>Ascomycota</taxon>
        <taxon>Pezizomycotina</taxon>
        <taxon>Eurotiomycetes</taxon>
        <taxon>Eurotiomycetidae</taxon>
        <taxon>Eurotiales</taxon>
        <taxon>Aspergillaceae</taxon>
        <taxon>Penicillium</taxon>
    </lineage>
</organism>
<reference evidence="6" key="2">
    <citation type="journal article" date="2023" name="IMA Fungus">
        <title>Comparative genomic study of the Penicillium genus elucidates a diverse pangenome and 15 lateral gene transfer events.</title>
        <authorList>
            <person name="Petersen C."/>
            <person name="Sorensen T."/>
            <person name="Nielsen M.R."/>
            <person name="Sondergaard T.E."/>
            <person name="Sorensen J.L."/>
            <person name="Fitzpatrick D.A."/>
            <person name="Frisvad J.C."/>
            <person name="Nielsen K.L."/>
        </authorList>
    </citation>
    <scope>NUCLEOTIDE SEQUENCE</scope>
    <source>
        <strain evidence="6">IBT 29864</strain>
    </source>
</reference>
<reference evidence="6" key="1">
    <citation type="submission" date="2022-11" db="EMBL/GenBank/DDBJ databases">
        <authorList>
            <person name="Petersen C."/>
        </authorList>
    </citation>
    <scope>NUCLEOTIDE SEQUENCE</scope>
    <source>
        <strain evidence="6">IBT 29864</strain>
    </source>
</reference>
<evidence type="ECO:0000313" key="6">
    <source>
        <dbReference type="EMBL" id="KAJ5380419.1"/>
    </source>
</evidence>
<dbReference type="PRINTS" id="PR00420">
    <property type="entry name" value="RNGMNOXGNASE"/>
</dbReference>
<gene>
    <name evidence="6" type="ORF">N7496_002847</name>
</gene>
<dbReference type="GO" id="GO:0071949">
    <property type="term" value="F:FAD binding"/>
    <property type="evidence" value="ECO:0007669"/>
    <property type="project" value="InterPro"/>
</dbReference>